<reference evidence="4" key="1">
    <citation type="submission" date="2021-12" db="EMBL/GenBank/DDBJ databases">
        <authorList>
            <person name="Rodrigo-Torres L."/>
            <person name="Arahal R. D."/>
            <person name="Lucena T."/>
        </authorList>
    </citation>
    <scope>NUCLEOTIDE SEQUENCE</scope>
    <source>
        <strain evidence="4">CECT 8858</strain>
    </source>
</reference>
<dbReference type="NCBIfam" id="TIGR00051">
    <property type="entry name" value="YbgC/FadM family acyl-CoA thioesterase"/>
    <property type="match status" value="1"/>
</dbReference>
<gene>
    <name evidence="4" type="ORF">EMA8858_00284</name>
</gene>
<evidence type="ECO:0000313" key="5">
    <source>
        <dbReference type="Proteomes" id="UP000837932"/>
    </source>
</evidence>
<dbReference type="GO" id="GO:0016787">
    <property type="term" value="F:hydrolase activity"/>
    <property type="evidence" value="ECO:0007669"/>
    <property type="project" value="UniProtKB-KW"/>
</dbReference>
<dbReference type="RefSeq" id="WP_238803929.1">
    <property type="nucleotide sequence ID" value="NZ_CAKLPY010000001.1"/>
</dbReference>
<dbReference type="Pfam" id="PF03061">
    <property type="entry name" value="4HBT"/>
    <property type="match status" value="1"/>
</dbReference>
<accession>A0ABM9AKD3</accession>
<dbReference type="InterPro" id="IPR006684">
    <property type="entry name" value="YbgC/YbaW"/>
</dbReference>
<dbReference type="Gene3D" id="3.10.129.10">
    <property type="entry name" value="Hotdog Thioesterase"/>
    <property type="match status" value="1"/>
</dbReference>
<dbReference type="Proteomes" id="UP000837932">
    <property type="component" value="Unassembled WGS sequence"/>
</dbReference>
<dbReference type="InterPro" id="IPR050563">
    <property type="entry name" value="4-hydroxybenzoyl-CoA_TE"/>
</dbReference>
<dbReference type="PIRSF" id="PIRSF003230">
    <property type="entry name" value="YbgC"/>
    <property type="match status" value="1"/>
</dbReference>
<dbReference type="CDD" id="cd00586">
    <property type="entry name" value="4HBT"/>
    <property type="match status" value="1"/>
</dbReference>
<dbReference type="InterPro" id="IPR029069">
    <property type="entry name" value="HotDog_dom_sf"/>
</dbReference>
<comment type="similarity">
    <text evidence="1">Belongs to the 4-hydroxybenzoyl-CoA thioesterase family.</text>
</comment>
<dbReference type="PANTHER" id="PTHR31793">
    <property type="entry name" value="4-HYDROXYBENZOYL-COA THIOESTERASE FAMILY MEMBER"/>
    <property type="match status" value="1"/>
</dbReference>
<comment type="caution">
    <text evidence="4">The sequence shown here is derived from an EMBL/GenBank/DDBJ whole genome shotgun (WGS) entry which is preliminary data.</text>
</comment>
<dbReference type="InterPro" id="IPR006683">
    <property type="entry name" value="Thioestr_dom"/>
</dbReference>
<feature type="domain" description="Thioesterase" evidence="3">
    <location>
        <begin position="18"/>
        <end position="101"/>
    </location>
</feature>
<evidence type="ECO:0000259" key="3">
    <source>
        <dbReference type="Pfam" id="PF03061"/>
    </source>
</evidence>
<keyword evidence="5" id="KW-1185">Reference proteome</keyword>
<evidence type="ECO:0000313" key="4">
    <source>
        <dbReference type="EMBL" id="CAH0994176.1"/>
    </source>
</evidence>
<organism evidence="4 5">
    <name type="scientific">Emticicia aquatica</name>
    <dbReference type="NCBI Taxonomy" id="1681835"/>
    <lineage>
        <taxon>Bacteria</taxon>
        <taxon>Pseudomonadati</taxon>
        <taxon>Bacteroidota</taxon>
        <taxon>Cytophagia</taxon>
        <taxon>Cytophagales</taxon>
        <taxon>Leadbetterellaceae</taxon>
        <taxon>Emticicia</taxon>
    </lineage>
</organism>
<keyword evidence="2 4" id="KW-0378">Hydrolase</keyword>
<dbReference type="SUPFAM" id="SSF54637">
    <property type="entry name" value="Thioesterase/thiol ester dehydrase-isomerase"/>
    <property type="match status" value="1"/>
</dbReference>
<proteinExistence type="inferred from homology"/>
<evidence type="ECO:0000256" key="1">
    <source>
        <dbReference type="ARBA" id="ARBA00005953"/>
    </source>
</evidence>
<dbReference type="EC" id="3.1.-.-" evidence="4"/>
<protein>
    <submittedName>
        <fullName evidence="4">Esterase</fullName>
        <ecNumber evidence="4">3.1.-.-</ecNumber>
    </submittedName>
</protein>
<sequence>MYQFDYNYRIRYADIDQMGYMYYGNYARLYEIGRVEALRSLGLRYRDLEDTGVIMPVYENRSRFIVPAKYDDLVTIRVIIKELPKVRIVFNYEIYNEEDTLLHTGETTLVFLKTANNRITFCPKEILDRLLPFFQTQEK</sequence>
<name>A0ABM9AKD3_9BACT</name>
<dbReference type="PANTHER" id="PTHR31793:SF27">
    <property type="entry name" value="NOVEL THIOESTERASE SUPERFAMILY DOMAIN AND SAPOSIN A-TYPE DOMAIN CONTAINING PROTEIN (0610012H03RIK)"/>
    <property type="match status" value="1"/>
</dbReference>
<evidence type="ECO:0000256" key="2">
    <source>
        <dbReference type="ARBA" id="ARBA00022801"/>
    </source>
</evidence>
<dbReference type="EMBL" id="CAKLPY010000001">
    <property type="protein sequence ID" value="CAH0994176.1"/>
    <property type="molecule type" value="Genomic_DNA"/>
</dbReference>